<evidence type="ECO:0000256" key="3">
    <source>
        <dbReference type="ARBA" id="ARBA00022448"/>
    </source>
</evidence>
<dbReference type="PANTHER" id="PTHR45624">
    <property type="entry name" value="MITOCHONDRIAL BASIC AMINO ACIDS TRANSPORTER-RELATED"/>
    <property type="match status" value="1"/>
</dbReference>
<organism evidence="11 12">
    <name type="scientific">Gossypium aridum</name>
    <name type="common">American cotton</name>
    <name type="synonym">Erioxylum aridum</name>
    <dbReference type="NCBI Taxonomy" id="34290"/>
    <lineage>
        <taxon>Eukaryota</taxon>
        <taxon>Viridiplantae</taxon>
        <taxon>Streptophyta</taxon>
        <taxon>Embryophyta</taxon>
        <taxon>Tracheophyta</taxon>
        <taxon>Spermatophyta</taxon>
        <taxon>Magnoliopsida</taxon>
        <taxon>eudicotyledons</taxon>
        <taxon>Gunneridae</taxon>
        <taxon>Pentapetalae</taxon>
        <taxon>rosids</taxon>
        <taxon>malvids</taxon>
        <taxon>Malvales</taxon>
        <taxon>Malvaceae</taxon>
        <taxon>Malvoideae</taxon>
        <taxon>Gossypium</taxon>
    </lineage>
</organism>
<dbReference type="InterPro" id="IPR018108">
    <property type="entry name" value="MCP_transmembrane"/>
</dbReference>
<dbReference type="Pfam" id="PF00153">
    <property type="entry name" value="Mito_carr"/>
    <property type="match status" value="2"/>
</dbReference>
<comment type="caution">
    <text evidence="11">The sequence shown here is derived from an EMBL/GenBank/DDBJ whole genome shotgun (WGS) entry which is preliminary data.</text>
</comment>
<dbReference type="GO" id="GO:1990575">
    <property type="term" value="P:mitochondrial L-ornithine transmembrane transport"/>
    <property type="evidence" value="ECO:0007669"/>
    <property type="project" value="TreeGrafter"/>
</dbReference>
<dbReference type="InterPro" id="IPR050567">
    <property type="entry name" value="Mitochondrial_Carrier"/>
</dbReference>
<dbReference type="AlphaFoldDB" id="A0A7J8Y607"/>
<keyword evidence="12" id="KW-1185">Reference proteome</keyword>
<accession>A0A7J8Y607</accession>
<keyword evidence="3 10" id="KW-0813">Transport</keyword>
<dbReference type="GO" id="GO:0031966">
    <property type="term" value="C:mitochondrial membrane"/>
    <property type="evidence" value="ECO:0007669"/>
    <property type="project" value="UniProtKB-SubCell"/>
</dbReference>
<keyword evidence="5" id="KW-0677">Repeat</keyword>
<evidence type="ECO:0000256" key="4">
    <source>
        <dbReference type="ARBA" id="ARBA00022692"/>
    </source>
</evidence>
<evidence type="ECO:0000256" key="9">
    <source>
        <dbReference type="PROSITE-ProRule" id="PRU00282"/>
    </source>
</evidence>
<dbReference type="InterPro" id="IPR023395">
    <property type="entry name" value="MCP_dom_sf"/>
</dbReference>
<evidence type="ECO:0000256" key="2">
    <source>
        <dbReference type="ARBA" id="ARBA00006375"/>
    </source>
</evidence>
<dbReference type="Gene3D" id="1.50.40.10">
    <property type="entry name" value="Mitochondrial carrier domain"/>
    <property type="match status" value="2"/>
</dbReference>
<dbReference type="PANTHER" id="PTHR45624:SF15">
    <property type="entry name" value="MITOCHONDRIAL ARGININE TRANSPORTER BAC1"/>
    <property type="match status" value="1"/>
</dbReference>
<dbReference type="Proteomes" id="UP000593577">
    <property type="component" value="Unassembled WGS sequence"/>
</dbReference>
<evidence type="ECO:0008006" key="13">
    <source>
        <dbReference type="Google" id="ProtNLM"/>
    </source>
</evidence>
<comment type="similarity">
    <text evidence="2 10">Belongs to the mitochondrial carrier (TC 2.A.29) family.</text>
</comment>
<evidence type="ECO:0000256" key="8">
    <source>
        <dbReference type="ARBA" id="ARBA00023136"/>
    </source>
</evidence>
<evidence type="ECO:0000256" key="5">
    <source>
        <dbReference type="ARBA" id="ARBA00022737"/>
    </source>
</evidence>
<keyword evidence="7" id="KW-0496">Mitochondrion</keyword>
<keyword evidence="8 9" id="KW-0472">Membrane</keyword>
<protein>
    <recommendedName>
        <fullName evidence="13">Mitochondrial carrier protein</fullName>
    </recommendedName>
</protein>
<evidence type="ECO:0000256" key="6">
    <source>
        <dbReference type="ARBA" id="ARBA00022989"/>
    </source>
</evidence>
<proteinExistence type="inferred from homology"/>
<keyword evidence="6" id="KW-1133">Transmembrane helix</keyword>
<reference evidence="11 12" key="1">
    <citation type="journal article" date="2019" name="Genome Biol. Evol.">
        <title>Insights into the evolution of the New World diploid cottons (Gossypium, subgenus Houzingenia) based on genome sequencing.</title>
        <authorList>
            <person name="Grover C.E."/>
            <person name="Arick M.A. 2nd"/>
            <person name="Thrash A."/>
            <person name="Conover J.L."/>
            <person name="Sanders W.S."/>
            <person name="Peterson D.G."/>
            <person name="Frelichowski J.E."/>
            <person name="Scheffler J.A."/>
            <person name="Scheffler B.E."/>
            <person name="Wendel J.F."/>
        </authorList>
    </citation>
    <scope>NUCLEOTIDE SEQUENCE [LARGE SCALE GENOMIC DNA]</scope>
    <source>
        <strain evidence="11">185</strain>
        <tissue evidence="11">Leaf</tissue>
    </source>
</reference>
<evidence type="ECO:0000256" key="10">
    <source>
        <dbReference type="RuleBase" id="RU000488"/>
    </source>
</evidence>
<name>A0A7J8Y607_GOSAI</name>
<comment type="subcellular location">
    <subcellularLocation>
        <location evidence="1">Mitochondrion membrane</location>
        <topology evidence="1">Multi-pass membrane protein</topology>
    </subcellularLocation>
</comment>
<evidence type="ECO:0000313" key="11">
    <source>
        <dbReference type="EMBL" id="MBA0694484.1"/>
    </source>
</evidence>
<dbReference type="SUPFAM" id="SSF103506">
    <property type="entry name" value="Mitochondrial carrier"/>
    <property type="match status" value="1"/>
</dbReference>
<dbReference type="PROSITE" id="PS50920">
    <property type="entry name" value="SOLCAR"/>
    <property type="match status" value="1"/>
</dbReference>
<evidence type="ECO:0000256" key="1">
    <source>
        <dbReference type="ARBA" id="ARBA00004225"/>
    </source>
</evidence>
<dbReference type="EMBL" id="JABFAA010000010">
    <property type="protein sequence ID" value="MBA0694484.1"/>
    <property type="molecule type" value="Genomic_DNA"/>
</dbReference>
<evidence type="ECO:0000256" key="7">
    <source>
        <dbReference type="ARBA" id="ARBA00023128"/>
    </source>
</evidence>
<sequence length="316" mass="34378">MTADATRPYGRLCDSLSLLETTWARETGWVWGVTPSVFLPSPFLLTYQEVELTVKKEVGKEVSTKPSGYKEYVAGLLACVATVIVGHPFDTVKVKLQKHNTEVEGIKYRNGLHCTVRILATDRACFLIAFISISTTPFHLNKHMCLSNPIKILASLIYACRPLPLAFLTSRGELMFKFGRGGVQSSGPQPQVIIPSAAFGGAIISFVLCPSELVKLNMDSSDPHNLTDVGIGILTGGLDGVAFWSAVLPLDVAKTVIQTATDKSCQRNPFQVLNSIYRRTGVRGCYAGLGLTIVRAFPANSARGEYSIESNRKFSS</sequence>
<feature type="repeat" description="Solcar" evidence="9">
    <location>
        <begin position="227"/>
        <end position="313"/>
    </location>
</feature>
<keyword evidence="4 9" id="KW-0812">Transmembrane</keyword>
<dbReference type="GO" id="GO:0000064">
    <property type="term" value="F:L-ornithine transmembrane transporter activity"/>
    <property type="evidence" value="ECO:0007669"/>
    <property type="project" value="TreeGrafter"/>
</dbReference>
<evidence type="ECO:0000313" key="12">
    <source>
        <dbReference type="Proteomes" id="UP000593577"/>
    </source>
</evidence>
<gene>
    <name evidence="11" type="ORF">Goari_004768</name>
</gene>